<protein>
    <submittedName>
        <fullName evidence="1">Uncharacterized protein</fullName>
    </submittedName>
</protein>
<dbReference type="AlphaFoldDB" id="A0A1I7DDS1"/>
<accession>A0A1I7DDS1</accession>
<name>A0A1I7DDS1_9ACTN</name>
<sequence length="94" mass="9431">MAPENAAEVVVDTCAVATAGMAMRATAPRMAAAVRFIRMLLRRLDEHAVVPVGAGDGDVEPQPGSVAEQVVLGAALGPVGGVGAGQLTPLSRGR</sequence>
<organism evidence="1 2">
    <name type="scientific">Geodermatophilus amargosae</name>
    <dbReference type="NCBI Taxonomy" id="1296565"/>
    <lineage>
        <taxon>Bacteria</taxon>
        <taxon>Bacillati</taxon>
        <taxon>Actinomycetota</taxon>
        <taxon>Actinomycetes</taxon>
        <taxon>Geodermatophilales</taxon>
        <taxon>Geodermatophilaceae</taxon>
        <taxon>Geodermatophilus</taxon>
    </lineage>
</organism>
<reference evidence="2" key="1">
    <citation type="submission" date="2016-10" db="EMBL/GenBank/DDBJ databases">
        <authorList>
            <person name="Varghese N."/>
            <person name="Submissions S."/>
        </authorList>
    </citation>
    <scope>NUCLEOTIDE SEQUENCE [LARGE SCALE GENOMIC DNA]</scope>
    <source>
        <strain evidence="2">DSM 46136</strain>
    </source>
</reference>
<evidence type="ECO:0000313" key="1">
    <source>
        <dbReference type="EMBL" id="SFU09871.1"/>
    </source>
</evidence>
<keyword evidence="2" id="KW-1185">Reference proteome</keyword>
<dbReference type="STRING" id="1296565.SAMN05660657_05663"/>
<gene>
    <name evidence="1" type="ORF">SAMN05660657_05663</name>
</gene>
<dbReference type="Proteomes" id="UP000199546">
    <property type="component" value="Unassembled WGS sequence"/>
</dbReference>
<dbReference type="EMBL" id="FPBA01000049">
    <property type="protein sequence ID" value="SFU09871.1"/>
    <property type="molecule type" value="Genomic_DNA"/>
</dbReference>
<evidence type="ECO:0000313" key="2">
    <source>
        <dbReference type="Proteomes" id="UP000199546"/>
    </source>
</evidence>
<proteinExistence type="predicted"/>